<dbReference type="RefSeq" id="WP_100350711.1">
    <property type="nucleotide sequence ID" value="NZ_PGTZ01000010.1"/>
</dbReference>
<reference evidence="6 7" key="1">
    <citation type="submission" date="2017-11" db="EMBL/GenBank/DDBJ databases">
        <title>Genomic Encyclopedia of Archaeal and Bacterial Type Strains, Phase II (KMG-II): From Individual Species to Whole Genera.</title>
        <authorList>
            <person name="Goeker M."/>
        </authorList>
    </citation>
    <scope>NUCLEOTIDE SEQUENCE [LARGE SCALE GENOMIC DNA]</scope>
    <source>
        <strain evidence="6 7">DSM 22413</strain>
    </source>
</reference>
<keyword evidence="7" id="KW-1185">Reference proteome</keyword>
<proteinExistence type="predicted"/>
<gene>
    <name evidence="6" type="ORF">CLV34_2602</name>
</gene>
<evidence type="ECO:0000259" key="5">
    <source>
        <dbReference type="PROSITE" id="PS51000"/>
    </source>
</evidence>
<keyword evidence="2" id="KW-0238">DNA-binding</keyword>
<dbReference type="InterPro" id="IPR037171">
    <property type="entry name" value="NagB/RpiA_transferase-like"/>
</dbReference>
<organism evidence="6 7">
    <name type="scientific">Luteimicrobium subarcticum</name>
    <dbReference type="NCBI Taxonomy" id="620910"/>
    <lineage>
        <taxon>Bacteria</taxon>
        <taxon>Bacillati</taxon>
        <taxon>Actinomycetota</taxon>
        <taxon>Actinomycetes</taxon>
        <taxon>Micrococcales</taxon>
        <taxon>Luteimicrobium</taxon>
    </lineage>
</organism>
<protein>
    <submittedName>
        <fullName evidence="6">DeoR family transcriptional regulator</fullName>
    </submittedName>
</protein>
<dbReference type="PROSITE" id="PS51000">
    <property type="entry name" value="HTH_DEOR_2"/>
    <property type="match status" value="1"/>
</dbReference>
<keyword evidence="3" id="KW-0804">Transcription</keyword>
<dbReference type="InterPro" id="IPR018356">
    <property type="entry name" value="Tscrpt_reg_HTH_DeoR_CS"/>
</dbReference>
<dbReference type="OrthoDB" id="3252280at2"/>
<dbReference type="SUPFAM" id="SSF100950">
    <property type="entry name" value="NagB/RpiA/CoA transferase-like"/>
    <property type="match status" value="1"/>
</dbReference>
<dbReference type="InterPro" id="IPR050313">
    <property type="entry name" value="Carb_Metab_HTH_regulators"/>
</dbReference>
<comment type="caution">
    <text evidence="6">The sequence shown here is derived from an EMBL/GenBank/DDBJ whole genome shotgun (WGS) entry which is preliminary data.</text>
</comment>
<dbReference type="SMART" id="SM00420">
    <property type="entry name" value="HTH_DEOR"/>
    <property type="match status" value="1"/>
</dbReference>
<evidence type="ECO:0000256" key="2">
    <source>
        <dbReference type="ARBA" id="ARBA00023125"/>
    </source>
</evidence>
<name>A0A2M8W710_9MICO</name>
<dbReference type="InterPro" id="IPR014036">
    <property type="entry name" value="DeoR-like_C"/>
</dbReference>
<dbReference type="GO" id="GO:0003677">
    <property type="term" value="F:DNA binding"/>
    <property type="evidence" value="ECO:0007669"/>
    <property type="project" value="UniProtKB-KW"/>
</dbReference>
<dbReference type="SUPFAM" id="SSF46785">
    <property type="entry name" value="Winged helix' DNA-binding domain"/>
    <property type="match status" value="1"/>
</dbReference>
<dbReference type="Pfam" id="PF08220">
    <property type="entry name" value="HTH_DeoR"/>
    <property type="match status" value="1"/>
</dbReference>
<dbReference type="InterPro" id="IPR036390">
    <property type="entry name" value="WH_DNA-bd_sf"/>
</dbReference>
<dbReference type="EMBL" id="PGTZ01000010">
    <property type="protein sequence ID" value="PJI86682.1"/>
    <property type="molecule type" value="Genomic_DNA"/>
</dbReference>
<feature type="domain" description="HTH deoR-type" evidence="5">
    <location>
        <begin position="9"/>
        <end position="64"/>
    </location>
</feature>
<dbReference type="GO" id="GO:0003700">
    <property type="term" value="F:DNA-binding transcription factor activity"/>
    <property type="evidence" value="ECO:0007669"/>
    <property type="project" value="InterPro"/>
</dbReference>
<dbReference type="AlphaFoldDB" id="A0A2M8W710"/>
<evidence type="ECO:0000256" key="3">
    <source>
        <dbReference type="ARBA" id="ARBA00023163"/>
    </source>
</evidence>
<feature type="region of interest" description="Disordered" evidence="4">
    <location>
        <begin position="66"/>
        <end position="87"/>
    </location>
</feature>
<dbReference type="PANTHER" id="PTHR30363:SF44">
    <property type="entry name" value="AGA OPERON TRANSCRIPTIONAL REPRESSOR-RELATED"/>
    <property type="match status" value="1"/>
</dbReference>
<accession>A0A2M8W710</accession>
<dbReference type="PRINTS" id="PR00037">
    <property type="entry name" value="HTHLACR"/>
</dbReference>
<keyword evidence="1" id="KW-0805">Transcription regulation</keyword>
<sequence>MTTDPAVEPSARRDAILDEIARRGSVRVGELAGRLRVSPLTVRRDIGALAAAGRVRKVHGGAVQVEGSWPRARPSEAPGTDAPDERPGETVVTAAVARAVVDLLAPGDAVVLVGAGVTEQVAHALAERRAPRPLTVVPTSLRAALLLAGERDRGLVTLLPGGEQSPRGMLVGPVAEETLASLHVDLAVVELAGLGPDGRLTVGAFDEVAVCRTAQRAAARTVAVVPADRIDRPGLARWGGLADLDVLVTDAPPSSEVVARLAAADVRLVVAGEPDTD</sequence>
<dbReference type="Proteomes" id="UP000231586">
    <property type="component" value="Unassembled WGS sequence"/>
</dbReference>
<dbReference type="PROSITE" id="PS00894">
    <property type="entry name" value="HTH_DEOR_1"/>
    <property type="match status" value="1"/>
</dbReference>
<dbReference type="Pfam" id="PF00455">
    <property type="entry name" value="DeoRC"/>
    <property type="match status" value="1"/>
</dbReference>
<evidence type="ECO:0000313" key="6">
    <source>
        <dbReference type="EMBL" id="PJI86682.1"/>
    </source>
</evidence>
<evidence type="ECO:0000256" key="1">
    <source>
        <dbReference type="ARBA" id="ARBA00023015"/>
    </source>
</evidence>
<dbReference type="SMART" id="SM01134">
    <property type="entry name" value="DeoRC"/>
    <property type="match status" value="1"/>
</dbReference>
<evidence type="ECO:0000256" key="4">
    <source>
        <dbReference type="SAM" id="MobiDB-lite"/>
    </source>
</evidence>
<dbReference type="PANTHER" id="PTHR30363">
    <property type="entry name" value="HTH-TYPE TRANSCRIPTIONAL REGULATOR SRLR-RELATED"/>
    <property type="match status" value="1"/>
</dbReference>
<evidence type="ECO:0000313" key="7">
    <source>
        <dbReference type="Proteomes" id="UP000231586"/>
    </source>
</evidence>
<dbReference type="InterPro" id="IPR001034">
    <property type="entry name" value="DeoR_HTH"/>
</dbReference>